<dbReference type="EMBL" id="JALJEJ010000002">
    <property type="protein sequence ID" value="MCJ8209111.1"/>
    <property type="molecule type" value="Genomic_DNA"/>
</dbReference>
<organism evidence="3 4">
    <name type="scientific">Mucilaginibacter straminoryzae</name>
    <dbReference type="NCBI Taxonomy" id="2932774"/>
    <lineage>
        <taxon>Bacteria</taxon>
        <taxon>Pseudomonadati</taxon>
        <taxon>Bacteroidota</taxon>
        <taxon>Sphingobacteriia</taxon>
        <taxon>Sphingobacteriales</taxon>
        <taxon>Sphingobacteriaceae</taxon>
        <taxon>Mucilaginibacter</taxon>
    </lineage>
</organism>
<keyword evidence="1" id="KW-0732">Signal</keyword>
<evidence type="ECO:0000313" key="4">
    <source>
        <dbReference type="Proteomes" id="UP001139450"/>
    </source>
</evidence>
<dbReference type="Pfam" id="PF09917">
    <property type="entry name" value="DUF2147"/>
    <property type="match status" value="1"/>
</dbReference>
<evidence type="ECO:0000259" key="2">
    <source>
        <dbReference type="Pfam" id="PF09917"/>
    </source>
</evidence>
<dbReference type="AlphaFoldDB" id="A0A9X1X1J1"/>
<feature type="domain" description="DUF2147" evidence="2">
    <location>
        <begin position="33"/>
        <end position="147"/>
    </location>
</feature>
<evidence type="ECO:0000256" key="1">
    <source>
        <dbReference type="SAM" id="SignalP"/>
    </source>
</evidence>
<dbReference type="PANTHER" id="PTHR36919:SF2">
    <property type="entry name" value="BLL6627 PROTEIN"/>
    <property type="match status" value="1"/>
</dbReference>
<evidence type="ECO:0000313" key="3">
    <source>
        <dbReference type="EMBL" id="MCJ8209111.1"/>
    </source>
</evidence>
<sequence>MTFSKKPYITLLLVLPLVLSTFAGRAQTDKVEGLWFNDIKTAKILISKDANGKFYGKIVWLKEPLKDGKPKVDDKNPDEQLRTRPVIGLQILSDFVKDGDNKYVDGTIYDPKNGKTYSCKMTYKGKTLDIRGYIGISLLGRTTVWERTN</sequence>
<dbReference type="PANTHER" id="PTHR36919">
    <property type="entry name" value="BLR1215 PROTEIN"/>
    <property type="match status" value="1"/>
</dbReference>
<protein>
    <submittedName>
        <fullName evidence="3">DUF2147 domain-containing protein</fullName>
    </submittedName>
</protein>
<gene>
    <name evidence="3" type="ORF">MUY27_05285</name>
</gene>
<feature type="chain" id="PRO_5040789380" evidence="1">
    <location>
        <begin position="27"/>
        <end position="149"/>
    </location>
</feature>
<name>A0A9X1X1J1_9SPHI</name>
<feature type="signal peptide" evidence="1">
    <location>
        <begin position="1"/>
        <end position="26"/>
    </location>
</feature>
<comment type="caution">
    <text evidence="3">The sequence shown here is derived from an EMBL/GenBank/DDBJ whole genome shotgun (WGS) entry which is preliminary data.</text>
</comment>
<proteinExistence type="predicted"/>
<reference evidence="3" key="1">
    <citation type="submission" date="2022-04" db="EMBL/GenBank/DDBJ databases">
        <title>Mucilaginibacter sp. RS28 isolated from freshwater.</title>
        <authorList>
            <person name="Ko S.-R."/>
        </authorList>
    </citation>
    <scope>NUCLEOTIDE SEQUENCE</scope>
    <source>
        <strain evidence="3">RS28</strain>
    </source>
</reference>
<keyword evidence="4" id="KW-1185">Reference proteome</keyword>
<dbReference type="Proteomes" id="UP001139450">
    <property type="component" value="Unassembled WGS sequence"/>
</dbReference>
<dbReference type="InterPro" id="IPR019223">
    <property type="entry name" value="DUF2147"/>
</dbReference>
<accession>A0A9X1X1J1</accession>
<dbReference type="Gene3D" id="2.40.128.520">
    <property type="match status" value="1"/>
</dbReference>